<dbReference type="PIRSF" id="PIRSF034934">
    <property type="entry name" value="AbiF_AbiD"/>
    <property type="match status" value="1"/>
</dbReference>
<dbReference type="InterPro" id="IPR017034">
    <property type="entry name" value="Abi_system_AbiD/AbiF"/>
</dbReference>
<name>A0A451BIZ8_9GAMM</name>
<reference evidence="1" key="1">
    <citation type="submission" date="2019-02" db="EMBL/GenBank/DDBJ databases">
        <authorList>
            <person name="Gruber-Vodicka R. H."/>
            <person name="Seah K. B. B."/>
        </authorList>
    </citation>
    <scope>NUCLEOTIDE SEQUENCE</scope>
    <source>
        <strain evidence="1">BECK_S127</strain>
    </source>
</reference>
<dbReference type="AlphaFoldDB" id="A0A451BIZ8"/>
<dbReference type="InterPro" id="IPR011664">
    <property type="entry name" value="Abi_system_AbiD/AbiF-like"/>
</dbReference>
<dbReference type="EMBL" id="CAADHB010000011">
    <property type="protein sequence ID" value="VFK78273.1"/>
    <property type="molecule type" value="Genomic_DNA"/>
</dbReference>
<proteinExistence type="predicted"/>
<protein>
    <submittedName>
        <fullName evidence="1">Abortive infection bacteriophage resistance protein</fullName>
    </submittedName>
</protein>
<sequence>MKFSKPPKTFEEQMDLLENRRMIINDRAAASHHLAHLNYYRLTAYWRSFQEDTVTHRFKQGTLFDEAINLYMFDKKLRLLLLNAIERIEISARTQWAYHFAHEHGSHAYLNKDFSSNKDTFKRDMEKLKDEFGRSEEVFILHYKNTYNSPSMPPIWAICEIMSLGLLSRFYSNLNSKEVRKAIANTYNLNQTIMKSLLRHLAYVRNLCAHHSRIWNRKFGITMKVPRSIPSELNHNFNTTEERKLYNTLVLLVYMMNIINPSNKWKKRLLHLIDEHHIDTVFMGFPVHYMELSIWKS</sequence>
<organism evidence="1">
    <name type="scientific">Candidatus Kentrum sp. SD</name>
    <dbReference type="NCBI Taxonomy" id="2126332"/>
    <lineage>
        <taxon>Bacteria</taxon>
        <taxon>Pseudomonadati</taxon>
        <taxon>Pseudomonadota</taxon>
        <taxon>Gammaproteobacteria</taxon>
        <taxon>Candidatus Kentrum</taxon>
    </lineage>
</organism>
<evidence type="ECO:0000313" key="1">
    <source>
        <dbReference type="EMBL" id="VFK78273.1"/>
    </source>
</evidence>
<gene>
    <name evidence="1" type="ORF">BECKSD772D_GA0070982_10113</name>
</gene>
<accession>A0A451BIZ8</accession>
<dbReference type="Pfam" id="PF07751">
    <property type="entry name" value="Abi_2"/>
    <property type="match status" value="1"/>
</dbReference>